<reference evidence="6" key="5">
    <citation type="submission" date="2021-06" db="EMBL/GenBank/DDBJ databases">
        <title>Collection of gut derived symbiotic bacterial strains cultured from healthy donors.</title>
        <authorList>
            <person name="Lin H."/>
            <person name="Littmann E."/>
            <person name="Pamer E.G."/>
        </authorList>
    </citation>
    <scope>NUCLEOTIDE SEQUENCE</scope>
    <source>
        <strain evidence="6">MSK.5.10</strain>
    </source>
</reference>
<dbReference type="Proteomes" id="UP001181086">
    <property type="component" value="Unassembled WGS sequence"/>
</dbReference>
<name>A0A076IZ64_9BACT</name>
<evidence type="ECO:0000313" key="18">
    <source>
        <dbReference type="Proteomes" id="UP001055104"/>
    </source>
</evidence>
<organism evidence="2 18">
    <name type="scientific">Phocaeicola dorei</name>
    <dbReference type="NCBI Taxonomy" id="357276"/>
    <lineage>
        <taxon>Bacteria</taxon>
        <taxon>Pseudomonadati</taxon>
        <taxon>Bacteroidota</taxon>
        <taxon>Bacteroidia</taxon>
        <taxon>Bacteroidales</taxon>
        <taxon>Bacteroidaceae</taxon>
        <taxon>Phocaeicola</taxon>
    </lineage>
</organism>
<dbReference type="EMBL" id="BQOB01000001">
    <property type="protein sequence ID" value="GKH80547.1"/>
    <property type="molecule type" value="Genomic_DNA"/>
</dbReference>
<evidence type="ECO:0000313" key="9">
    <source>
        <dbReference type="EMBL" id="RGV80766.1"/>
    </source>
</evidence>
<dbReference type="EMBL" id="VVZB01000003">
    <property type="protein sequence ID" value="KAA5384315.1"/>
    <property type="molecule type" value="Genomic_DNA"/>
</dbReference>
<evidence type="ECO:0000313" key="11">
    <source>
        <dbReference type="EMBL" id="WHX10403.1"/>
    </source>
</evidence>
<feature type="transmembrane region" description="Helical" evidence="1">
    <location>
        <begin position="73"/>
        <end position="96"/>
    </location>
</feature>
<reference evidence="10 13" key="3">
    <citation type="journal article" date="2019" name="Nat. Microbiol.">
        <title>Genomic variation and strain-specific functional adaptation in the human gut microbiome during early life.</title>
        <authorList>
            <person name="Vatanen T."/>
            <person name="Plichta D.R."/>
            <person name="Somani J."/>
            <person name="Munch P.C."/>
            <person name="Arthur T.D."/>
            <person name="Hall A.B."/>
            <person name="Rudolf S."/>
            <person name="Oakeley E.J."/>
            <person name="Ke X."/>
            <person name="Young R.A."/>
            <person name="Haiser H.J."/>
            <person name="Kolde R."/>
            <person name="Yassour M."/>
            <person name="Luopajarvi K."/>
            <person name="Siljander H."/>
            <person name="Virtanen S.M."/>
            <person name="Ilonen J."/>
            <person name="Uibo R."/>
            <person name="Tillmann V."/>
            <person name="Mokurov S."/>
            <person name="Dorshakova N."/>
            <person name="Porter J.A."/>
            <person name="McHardy A.C."/>
            <person name="Lahdesmaki H."/>
            <person name="Vlamakis H."/>
            <person name="Huttenhower C."/>
            <person name="Knip M."/>
            <person name="Xavier R.J."/>
        </authorList>
    </citation>
    <scope>NUCLEOTIDE SEQUENCE [LARGE SCALE GENOMIC DNA]</scope>
    <source>
        <strain evidence="10 13">RJX1052</strain>
    </source>
</reference>
<evidence type="ECO:0000313" key="13">
    <source>
        <dbReference type="Proteomes" id="UP000294834"/>
    </source>
</evidence>
<evidence type="ECO:0000313" key="2">
    <source>
        <dbReference type="EMBL" id="GKH80547.1"/>
    </source>
</evidence>
<gene>
    <name evidence="2" type="ORF">CE91St7_14310</name>
    <name evidence="9" type="ORF">DWW04_03660</name>
    <name evidence="10" type="ORF">E1J06_19630</name>
    <name evidence="5" type="ORF">F2Y51_12315</name>
    <name evidence="4" type="ORF">F2Y58_12140</name>
    <name evidence="3" type="ORF">F2Y61_08510</name>
    <name evidence="8" type="ORF">GKD17_00015</name>
    <name evidence="6" type="ORF">KSU80_08645</name>
    <name evidence="11" type="ORF">QNN11_02375</name>
    <name evidence="7" type="ORF">RVH45_15730</name>
</gene>
<evidence type="ECO:0008006" key="19">
    <source>
        <dbReference type="Google" id="ProtNLM"/>
    </source>
</evidence>
<dbReference type="Proteomes" id="UP000347681">
    <property type="component" value="Unassembled WGS sequence"/>
</dbReference>
<evidence type="ECO:0000313" key="3">
    <source>
        <dbReference type="EMBL" id="KAA5384315.1"/>
    </source>
</evidence>
<evidence type="ECO:0000313" key="14">
    <source>
        <dbReference type="Proteomes" id="UP000347681"/>
    </source>
</evidence>
<evidence type="ECO:0000313" key="17">
    <source>
        <dbReference type="Proteomes" id="UP000500949"/>
    </source>
</evidence>
<evidence type="ECO:0000313" key="8">
    <source>
        <dbReference type="EMBL" id="QJR74881.1"/>
    </source>
</evidence>
<dbReference type="EMBL" id="VVYY01000009">
    <property type="protein sequence ID" value="KAA5397462.1"/>
    <property type="molecule type" value="Genomic_DNA"/>
</dbReference>
<dbReference type="RefSeq" id="WP_007834318.1">
    <property type="nucleotide sequence ID" value="NZ_BAABYF010000001.1"/>
</dbReference>
<dbReference type="EMBL" id="JAHOAX010000006">
    <property type="protein sequence ID" value="MBV3123247.1"/>
    <property type="molecule type" value="Genomic_DNA"/>
</dbReference>
<dbReference type="EMBL" id="QRZL01000002">
    <property type="protein sequence ID" value="RGV80766.1"/>
    <property type="molecule type" value="Genomic_DNA"/>
</dbReference>
<dbReference type="GeneID" id="93445063"/>
<reference evidence="2" key="6">
    <citation type="submission" date="2022-01" db="EMBL/GenBank/DDBJ databases">
        <title>Novel bile acid biosynthetic pathways are enriched in the microbiome of centenarians.</title>
        <authorList>
            <person name="Sato Y."/>
            <person name="Atarashi K."/>
            <person name="Plichta R.D."/>
            <person name="Arai Y."/>
            <person name="Sasajima S."/>
            <person name="Kearney M.S."/>
            <person name="Suda W."/>
            <person name="Takeshita K."/>
            <person name="Sasaki T."/>
            <person name="Okamoto S."/>
            <person name="Skelly N.A."/>
            <person name="Okamura Y."/>
            <person name="Vlamakis H."/>
            <person name="Li Y."/>
            <person name="Tanoue T."/>
            <person name="Takei H."/>
            <person name="Nittono H."/>
            <person name="Narushima S."/>
            <person name="Irie J."/>
            <person name="Itoh H."/>
            <person name="Moriya K."/>
            <person name="Sugiura Y."/>
            <person name="Suematsu M."/>
            <person name="Moritoki N."/>
            <person name="Shibata S."/>
            <person name="Littman R.D."/>
            <person name="Fischbach A.M."/>
            <person name="Uwamino Y."/>
            <person name="Inoue T."/>
            <person name="Honda A."/>
            <person name="Hattori M."/>
            <person name="Murai T."/>
            <person name="Xavier J.R."/>
            <person name="Hirose N."/>
            <person name="Honda K."/>
        </authorList>
    </citation>
    <scope>NUCLEOTIDE SEQUENCE</scope>
    <source>
        <strain evidence="2">CE91-St7</strain>
    </source>
</reference>
<accession>A0A076IZ64</accession>
<reference evidence="11" key="7">
    <citation type="journal article" date="2023" name="Nat. Commun.">
        <title>Identification of a novel Human Milk Oligosaccharides utilization cluster in the infant gut commensal Bacteroides dorei.</title>
        <authorList>
            <person name="Kijner S."/>
            <person name="Ennis D."/>
            <person name="Shmorak S."/>
            <person name="Florentin A."/>
            <person name="Yassour M."/>
        </authorList>
    </citation>
    <scope>NUCLEOTIDE SEQUENCE</scope>
    <source>
        <strain evidence="11">2</strain>
    </source>
</reference>
<keyword evidence="1" id="KW-0812">Transmembrane</keyword>
<evidence type="ECO:0000313" key="15">
    <source>
        <dbReference type="Proteomes" id="UP000441162"/>
    </source>
</evidence>
<sequence>MEANVYFFAALVSTGIFLLQFILSIFFGNMDTDIDVNADGNADIDMSSVLSFKGLIHFCMGFGWFMYLCQPPYIVLHYLGAVISGSFFVFVLAWIYKLCYKLKQENKPEQGEELIGRKCEIYTRCQEQGQAGTEYVVYIAINGAQRELTVRSIQGKSYQEGDILTLKDYKEGIYYID</sequence>
<reference evidence="9 12" key="1">
    <citation type="submission" date="2018-08" db="EMBL/GenBank/DDBJ databases">
        <title>A genome reference for cultivated species of the human gut microbiota.</title>
        <authorList>
            <person name="Zou Y."/>
            <person name="Xue W."/>
            <person name="Luo G."/>
        </authorList>
    </citation>
    <scope>NUCLEOTIDE SEQUENCE [LARGE SCALE GENOMIC DNA]</scope>
    <source>
        <strain evidence="9 12">AF14-1AC</strain>
    </source>
</reference>
<evidence type="ECO:0000313" key="12">
    <source>
        <dbReference type="Proteomes" id="UP000283678"/>
    </source>
</evidence>
<feature type="transmembrane region" description="Helical" evidence="1">
    <location>
        <begin position="6"/>
        <end position="28"/>
    </location>
</feature>
<evidence type="ECO:0000313" key="6">
    <source>
        <dbReference type="EMBL" id="MBV3123247.1"/>
    </source>
</evidence>
<dbReference type="EMBL" id="SLTX01000002">
    <property type="protein sequence ID" value="TDB03400.1"/>
    <property type="molecule type" value="Genomic_DNA"/>
</dbReference>
<dbReference type="EMBL" id="CP126056">
    <property type="protein sequence ID" value="WHX10403.1"/>
    <property type="molecule type" value="Genomic_DNA"/>
</dbReference>
<evidence type="ECO:0000313" key="10">
    <source>
        <dbReference type="EMBL" id="TDB03400.1"/>
    </source>
</evidence>
<dbReference type="Proteomes" id="UP001055104">
    <property type="component" value="Unassembled WGS sequence"/>
</dbReference>
<reference evidence="7" key="8">
    <citation type="submission" date="2023-10" db="EMBL/GenBank/DDBJ databases">
        <title>Genome of Potential pathogenic bacteria in Crohn's disease.</title>
        <authorList>
            <person name="Rodriguez-Palacios A."/>
        </authorList>
    </citation>
    <scope>NUCLEOTIDE SEQUENCE</scope>
    <source>
        <strain evidence="7">CavFT-hAR62</strain>
    </source>
</reference>
<proteinExistence type="predicted"/>
<dbReference type="Proteomes" id="UP000777173">
    <property type="component" value="Unassembled WGS sequence"/>
</dbReference>
<feature type="transmembrane region" description="Helical" evidence="1">
    <location>
        <begin position="49"/>
        <end position="67"/>
    </location>
</feature>
<evidence type="ECO:0000256" key="1">
    <source>
        <dbReference type="SAM" id="Phobius"/>
    </source>
</evidence>
<dbReference type="Proteomes" id="UP000481616">
    <property type="component" value="Unassembled WGS sequence"/>
</dbReference>
<dbReference type="Proteomes" id="UP001177934">
    <property type="component" value="Chromosome"/>
</dbReference>
<dbReference type="Proteomes" id="UP000500949">
    <property type="component" value="Chromosome"/>
</dbReference>
<evidence type="ECO:0000313" key="4">
    <source>
        <dbReference type="EMBL" id="KAA5397462.1"/>
    </source>
</evidence>
<dbReference type="EMBL" id="VVZA01000009">
    <property type="protein sequence ID" value="KAA5404757.1"/>
    <property type="molecule type" value="Genomic_DNA"/>
</dbReference>
<evidence type="ECO:0000313" key="16">
    <source>
        <dbReference type="Proteomes" id="UP000481616"/>
    </source>
</evidence>
<dbReference type="Proteomes" id="UP000441162">
    <property type="component" value="Unassembled WGS sequence"/>
</dbReference>
<dbReference type="KEGG" id="bdo:EL88_00645"/>
<evidence type="ECO:0000313" key="7">
    <source>
        <dbReference type="EMBL" id="MDU0271307.1"/>
    </source>
</evidence>
<reference evidence="8 17" key="4">
    <citation type="submission" date="2019-11" db="EMBL/GenBank/DDBJ databases">
        <title>Complete genome sequence of Bacteroides dorei DSM 17855.</title>
        <authorList>
            <person name="Russell J.T."/>
        </authorList>
    </citation>
    <scope>NUCLEOTIDE SEQUENCE [LARGE SCALE GENOMIC DNA]</scope>
    <source>
        <strain evidence="8 17">DSM 17855</strain>
    </source>
</reference>
<keyword evidence="1" id="KW-0472">Membrane</keyword>
<keyword evidence="1" id="KW-1133">Transmembrane helix</keyword>
<reference evidence="14 15" key="2">
    <citation type="journal article" date="2019" name="Nat. Med.">
        <title>A library of human gut bacterial isolates paired with longitudinal multiomics data enables mechanistic microbiome research.</title>
        <authorList>
            <person name="Poyet M."/>
            <person name="Groussin M."/>
            <person name="Gibbons S.M."/>
            <person name="Avila-Pacheco J."/>
            <person name="Jiang X."/>
            <person name="Kearney S.M."/>
            <person name="Perrotta A.R."/>
            <person name="Berdy B."/>
            <person name="Zhao S."/>
            <person name="Lieberman T.D."/>
            <person name="Swanson P.K."/>
            <person name="Smith M."/>
            <person name="Roesemann S."/>
            <person name="Alexander J.E."/>
            <person name="Rich S.A."/>
            <person name="Livny J."/>
            <person name="Vlamakis H."/>
            <person name="Clish C."/>
            <person name="Bullock K."/>
            <person name="Deik A."/>
            <person name="Scott J."/>
            <person name="Pierce K.A."/>
            <person name="Xavier R.J."/>
            <person name="Alm E.J."/>
        </authorList>
    </citation>
    <scope>NUCLEOTIDE SEQUENCE [LARGE SCALE GENOMIC DNA]</scope>
    <source>
        <strain evidence="4 16">BIOML-A1</strain>
        <strain evidence="5 15">BIOML-A4</strain>
        <strain evidence="3 14">BIOML-A5</strain>
    </source>
</reference>
<evidence type="ECO:0000313" key="5">
    <source>
        <dbReference type="EMBL" id="KAA5404757.1"/>
    </source>
</evidence>
<dbReference type="KEGG" id="bdh:GV66_05500"/>
<dbReference type="Proteomes" id="UP000294834">
    <property type="component" value="Unassembled WGS sequence"/>
</dbReference>
<dbReference type="AlphaFoldDB" id="A0A076IZ64"/>
<dbReference type="EMBL" id="JAWDEV010000011">
    <property type="protein sequence ID" value="MDU0271307.1"/>
    <property type="molecule type" value="Genomic_DNA"/>
</dbReference>
<dbReference type="Proteomes" id="UP000283678">
    <property type="component" value="Unassembled WGS sequence"/>
</dbReference>
<dbReference type="eggNOG" id="ENOG5032VBV">
    <property type="taxonomic scope" value="Bacteria"/>
</dbReference>
<protein>
    <recommendedName>
        <fullName evidence="19">DUF1449 family protein</fullName>
    </recommendedName>
</protein>
<dbReference type="EMBL" id="CP046176">
    <property type="protein sequence ID" value="QJR74881.1"/>
    <property type="molecule type" value="Genomic_DNA"/>
</dbReference>